<organism evidence="1 2">
    <name type="scientific">Bauhinia variegata</name>
    <name type="common">Purple orchid tree</name>
    <name type="synonym">Phanera variegata</name>
    <dbReference type="NCBI Taxonomy" id="167791"/>
    <lineage>
        <taxon>Eukaryota</taxon>
        <taxon>Viridiplantae</taxon>
        <taxon>Streptophyta</taxon>
        <taxon>Embryophyta</taxon>
        <taxon>Tracheophyta</taxon>
        <taxon>Spermatophyta</taxon>
        <taxon>Magnoliopsida</taxon>
        <taxon>eudicotyledons</taxon>
        <taxon>Gunneridae</taxon>
        <taxon>Pentapetalae</taxon>
        <taxon>rosids</taxon>
        <taxon>fabids</taxon>
        <taxon>Fabales</taxon>
        <taxon>Fabaceae</taxon>
        <taxon>Cercidoideae</taxon>
        <taxon>Cercideae</taxon>
        <taxon>Bauhiniinae</taxon>
        <taxon>Bauhinia</taxon>
    </lineage>
</organism>
<comment type="caution">
    <text evidence="1">The sequence shown here is derived from an EMBL/GenBank/DDBJ whole genome shotgun (WGS) entry which is preliminary data.</text>
</comment>
<sequence length="404" mass="46289">MKLWKRATGVLKDKTSLWIAKLSRKTPYRNPILEAAIIKATSHDEDHLDYKNLQRVFQWVRANPLHLKPLAWALAVRMEKTRNWVVALKGLMLYHGVLCCDIPKVQGVGKLPFDLSNFSDGHSRSETTWGFTVFVRAYFAYLDQRSAFVASEVRKHSKKIRQGKLKVEDTLMEELERLQKMQGLIDMLLQIRPQNQKMECSGLMLEAMDCVIVEAFDLYGKIYKAIERVLLKIYHVGGKMEASIALKVLKKAALQGDELSSYFEYCRDLGVLNASRCPKIEQIPGEDIRDLERIINNGATQKKDHSDNDDDEKKRFVERDNNTIIATIDKQSESQEKWLKTVITDKWEVFEEDCLVDAKEFPSNGLKIAASTNPFDDLYSLITYPPPPPPAACSQVLPDLISFY</sequence>
<dbReference type="EMBL" id="CM039426">
    <property type="protein sequence ID" value="KAI4357396.1"/>
    <property type="molecule type" value="Genomic_DNA"/>
</dbReference>
<dbReference type="Proteomes" id="UP000828941">
    <property type="component" value="Chromosome 1"/>
</dbReference>
<proteinExistence type="predicted"/>
<reference evidence="1 2" key="1">
    <citation type="journal article" date="2022" name="DNA Res.">
        <title>Chromosomal-level genome assembly of the orchid tree Bauhinia variegata (Leguminosae; Cercidoideae) supports the allotetraploid origin hypothesis of Bauhinia.</title>
        <authorList>
            <person name="Zhong Y."/>
            <person name="Chen Y."/>
            <person name="Zheng D."/>
            <person name="Pang J."/>
            <person name="Liu Y."/>
            <person name="Luo S."/>
            <person name="Meng S."/>
            <person name="Qian L."/>
            <person name="Wei D."/>
            <person name="Dai S."/>
            <person name="Zhou R."/>
        </authorList>
    </citation>
    <scope>NUCLEOTIDE SEQUENCE [LARGE SCALE GENOMIC DNA]</scope>
    <source>
        <strain evidence="1">BV-YZ2020</strain>
    </source>
</reference>
<name>A0ACB9Q9D8_BAUVA</name>
<protein>
    <submittedName>
        <fullName evidence="1">Uncharacterized protein</fullName>
    </submittedName>
</protein>
<evidence type="ECO:0000313" key="2">
    <source>
        <dbReference type="Proteomes" id="UP000828941"/>
    </source>
</evidence>
<gene>
    <name evidence="1" type="ORF">L6164_001346</name>
</gene>
<accession>A0ACB9Q9D8</accession>
<evidence type="ECO:0000313" key="1">
    <source>
        <dbReference type="EMBL" id="KAI4357396.1"/>
    </source>
</evidence>
<keyword evidence="2" id="KW-1185">Reference proteome</keyword>